<proteinExistence type="predicted"/>
<dbReference type="AlphaFoldDB" id="A0A0H4TCS2"/>
<reference evidence="2" key="1">
    <citation type="journal article" date="2015" name="ISME J.">
        <title>Aquifer environment selects for microbial species cohorts in sediment and groundwater.</title>
        <authorList>
            <person name="Hug L.A."/>
            <person name="Thomas B.C."/>
            <person name="Brown C.T."/>
            <person name="Frischkorn K.R."/>
            <person name="Williams K.H."/>
            <person name="Tringe S.G."/>
            <person name="Banfield J.F."/>
        </authorList>
    </citation>
    <scope>NUCLEOTIDE SEQUENCE</scope>
</reference>
<organism evidence="2">
    <name type="scientific">uncultured Gemmatimonadetes bacterium Rifle_16ft_4_minimus_7</name>
    <dbReference type="NCBI Taxonomy" id="1665098"/>
    <lineage>
        <taxon>Bacteria</taxon>
        <taxon>Pseudomonadati</taxon>
        <taxon>Gemmatimonadota</taxon>
        <taxon>environmental samples</taxon>
    </lineage>
</organism>
<accession>A0A0H4TCS2</accession>
<protein>
    <submittedName>
        <fullName evidence="2">Uncharacterized protein</fullName>
    </submittedName>
</protein>
<dbReference type="EMBL" id="KT007046">
    <property type="protein sequence ID" value="AKQ04685.1"/>
    <property type="molecule type" value="Genomic_DNA"/>
</dbReference>
<name>A0A0H4TCS2_9BACT</name>
<feature type="compositionally biased region" description="Basic and acidic residues" evidence="1">
    <location>
        <begin position="96"/>
        <end position="106"/>
    </location>
</feature>
<feature type="region of interest" description="Disordered" evidence="1">
    <location>
        <begin position="80"/>
        <end position="106"/>
    </location>
</feature>
<evidence type="ECO:0000256" key="1">
    <source>
        <dbReference type="SAM" id="MobiDB-lite"/>
    </source>
</evidence>
<evidence type="ECO:0000313" key="2">
    <source>
        <dbReference type="EMBL" id="AKQ04685.1"/>
    </source>
</evidence>
<sequence length="106" mass="11547">MYETETALPGSEVLRRAKVFFAERVPHHAAFLEQEGPTFATFRGQGGEELAIAVLGAERGTRVRASSLFFDQAIGRFFSTLPAPGPDSRSPAPLRGETEAAPRERT</sequence>